<dbReference type="GO" id="GO:0016874">
    <property type="term" value="F:ligase activity"/>
    <property type="evidence" value="ECO:0007669"/>
    <property type="project" value="UniProtKB-KW"/>
</dbReference>
<dbReference type="InterPro" id="IPR023213">
    <property type="entry name" value="CAT-like_dom_sf"/>
</dbReference>
<dbReference type="Gene3D" id="2.30.38.10">
    <property type="entry name" value="Luciferase, Domain 3"/>
    <property type="match status" value="3"/>
</dbReference>
<dbReference type="SUPFAM" id="SSF56801">
    <property type="entry name" value="Acetyl-CoA synthetase-like"/>
    <property type="match status" value="5"/>
</dbReference>
<evidence type="ECO:0000256" key="1">
    <source>
        <dbReference type="ARBA" id="ARBA00001957"/>
    </source>
</evidence>
<comment type="caution">
    <text evidence="9">The sequence shown here is derived from an EMBL/GenBank/DDBJ whole genome shotgun (WGS) entry which is preliminary data.</text>
</comment>
<dbReference type="SMART" id="SM00822">
    <property type="entry name" value="PKS_KR"/>
    <property type="match status" value="1"/>
</dbReference>
<dbReference type="Pfam" id="PF00668">
    <property type="entry name" value="Condensation"/>
    <property type="match status" value="4"/>
</dbReference>
<dbReference type="SUPFAM" id="SSF52777">
    <property type="entry name" value="CoA-dependent acyltransferases"/>
    <property type="match status" value="8"/>
</dbReference>
<dbReference type="InterPro" id="IPR036736">
    <property type="entry name" value="ACP-like_sf"/>
</dbReference>
<comment type="cofactor">
    <cofactor evidence="1">
        <name>pantetheine 4'-phosphate</name>
        <dbReference type="ChEBI" id="CHEBI:47942"/>
    </cofactor>
</comment>
<feature type="region of interest" description="Disordered" evidence="7">
    <location>
        <begin position="6186"/>
        <end position="6213"/>
    </location>
</feature>
<dbReference type="Pfam" id="PF00550">
    <property type="entry name" value="PP-binding"/>
    <property type="match status" value="5"/>
</dbReference>
<dbReference type="PROSITE" id="PS00455">
    <property type="entry name" value="AMP_BINDING"/>
    <property type="match status" value="4"/>
</dbReference>
<dbReference type="SUPFAM" id="SSF51735">
    <property type="entry name" value="NAD(P)-binding Rossmann-fold domains"/>
    <property type="match status" value="2"/>
</dbReference>
<feature type="domain" description="Carrier" evidence="8">
    <location>
        <begin position="4572"/>
        <end position="4647"/>
    </location>
</feature>
<dbReference type="PROSITE" id="PS00012">
    <property type="entry name" value="PHOSPHOPANTETHEINE"/>
    <property type="match status" value="1"/>
</dbReference>
<dbReference type="Gene3D" id="3.40.50.1820">
    <property type="entry name" value="alpha/beta hydrolase"/>
    <property type="match status" value="1"/>
</dbReference>
<dbReference type="InterPro" id="IPR029479">
    <property type="entry name" value="Nitroreductase"/>
</dbReference>
<feature type="region of interest" description="Disordered" evidence="7">
    <location>
        <begin position="1434"/>
        <end position="1453"/>
    </location>
</feature>
<protein>
    <submittedName>
        <fullName evidence="9">Amino acid adenylation domain-containing protein</fullName>
    </submittedName>
</protein>
<dbReference type="SUPFAM" id="SSF47336">
    <property type="entry name" value="ACP-like"/>
    <property type="match status" value="5"/>
</dbReference>
<dbReference type="SMART" id="SM00823">
    <property type="entry name" value="PKS_PP"/>
    <property type="match status" value="5"/>
</dbReference>
<dbReference type="InterPro" id="IPR042099">
    <property type="entry name" value="ANL_N_sf"/>
</dbReference>
<dbReference type="Gene3D" id="3.40.50.12780">
    <property type="entry name" value="N-terminal domain of ligase-like"/>
    <property type="match status" value="2"/>
</dbReference>
<dbReference type="SUPFAM" id="SSF55469">
    <property type="entry name" value="FMN-dependent nitroreductase-like"/>
    <property type="match status" value="1"/>
</dbReference>
<dbReference type="GO" id="GO:0043041">
    <property type="term" value="P:amino acid activation for nonribosomal peptide biosynthetic process"/>
    <property type="evidence" value="ECO:0007669"/>
    <property type="project" value="TreeGrafter"/>
</dbReference>
<dbReference type="InterPro" id="IPR020806">
    <property type="entry name" value="PKS_PP-bd"/>
</dbReference>
<dbReference type="Gene3D" id="3.40.50.720">
    <property type="entry name" value="NAD(P)-binding Rossmann-like Domain"/>
    <property type="match status" value="1"/>
</dbReference>
<dbReference type="Gene3D" id="1.10.1200.10">
    <property type="entry name" value="ACP-like"/>
    <property type="match status" value="4"/>
</dbReference>
<dbReference type="Gene3D" id="3.30.559.10">
    <property type="entry name" value="Chloramphenicol acetyltransferase-like domain"/>
    <property type="match status" value="4"/>
</dbReference>
<dbReference type="InterPro" id="IPR036291">
    <property type="entry name" value="NAD(P)-bd_dom_sf"/>
</dbReference>
<dbReference type="InterPro" id="IPR057326">
    <property type="entry name" value="KR_dom"/>
</dbReference>
<dbReference type="InterPro" id="IPR013968">
    <property type="entry name" value="PKS_KR"/>
</dbReference>
<keyword evidence="6" id="KW-0436">Ligase</keyword>
<dbReference type="Pfam" id="PF08659">
    <property type="entry name" value="KR"/>
    <property type="match status" value="1"/>
</dbReference>
<feature type="domain" description="Carrier" evidence="8">
    <location>
        <begin position="3489"/>
        <end position="3566"/>
    </location>
</feature>
<dbReference type="InterPro" id="IPR000873">
    <property type="entry name" value="AMP-dep_synth/lig_dom"/>
</dbReference>
<evidence type="ECO:0000256" key="2">
    <source>
        <dbReference type="ARBA" id="ARBA00004924"/>
    </source>
</evidence>
<dbReference type="PANTHER" id="PTHR45527">
    <property type="entry name" value="NONRIBOSOMAL PEPTIDE SYNTHETASE"/>
    <property type="match status" value="1"/>
</dbReference>
<dbReference type="InterPro" id="IPR020845">
    <property type="entry name" value="AMP-binding_CS"/>
</dbReference>
<name>A0A8J7U5N6_9BACT</name>
<comment type="pathway">
    <text evidence="2">Siderophore biosynthesis.</text>
</comment>
<dbReference type="InterPro" id="IPR057737">
    <property type="entry name" value="Condensation_MtbB-like"/>
</dbReference>
<dbReference type="CDD" id="cd02142">
    <property type="entry name" value="McbC_SagB-like_oxidoreductase"/>
    <property type="match status" value="1"/>
</dbReference>
<dbReference type="InterPro" id="IPR029058">
    <property type="entry name" value="AB_hydrolase_fold"/>
</dbReference>
<feature type="domain" description="Carrier" evidence="8">
    <location>
        <begin position="6112"/>
        <end position="6187"/>
    </location>
</feature>
<evidence type="ECO:0000259" key="8">
    <source>
        <dbReference type="PROSITE" id="PS50075"/>
    </source>
</evidence>
<dbReference type="FunFam" id="3.30.559.30:FF:000006">
    <property type="entry name" value="Yersiniabactin polyketide/non-ribosomal peptide synthetase"/>
    <property type="match status" value="3"/>
</dbReference>
<dbReference type="InterPro" id="IPR045851">
    <property type="entry name" value="AMP-bd_C_sf"/>
</dbReference>
<dbReference type="FunFam" id="1.10.1200.10:FF:000005">
    <property type="entry name" value="Nonribosomal peptide synthetase 1"/>
    <property type="match status" value="1"/>
</dbReference>
<gene>
    <name evidence="9" type="ORF">J3U88_13610</name>
</gene>
<evidence type="ECO:0000256" key="3">
    <source>
        <dbReference type="ARBA" id="ARBA00006432"/>
    </source>
</evidence>
<dbReference type="InterPro" id="IPR001242">
    <property type="entry name" value="Condensation_dom"/>
</dbReference>
<dbReference type="InterPro" id="IPR006162">
    <property type="entry name" value="Ppantetheine_attach_site"/>
</dbReference>
<evidence type="ECO:0000256" key="4">
    <source>
        <dbReference type="ARBA" id="ARBA00022450"/>
    </source>
</evidence>
<comment type="similarity">
    <text evidence="3">Belongs to the ATP-dependent AMP-binding enzyme family.</text>
</comment>
<dbReference type="CDD" id="cd19535">
    <property type="entry name" value="Cyc_NRPS"/>
    <property type="match status" value="4"/>
</dbReference>
<dbReference type="PANTHER" id="PTHR45527:SF10">
    <property type="entry name" value="PYOCHELIN SYNTHASE PCHF"/>
    <property type="match status" value="1"/>
</dbReference>
<dbReference type="NCBIfam" id="TIGR01733">
    <property type="entry name" value="AA-adenyl-dom"/>
    <property type="match status" value="3"/>
</dbReference>
<evidence type="ECO:0000256" key="7">
    <source>
        <dbReference type="SAM" id="MobiDB-lite"/>
    </source>
</evidence>
<accession>A0A8J7U5N6</accession>
<keyword evidence="10" id="KW-1185">Reference proteome</keyword>
<dbReference type="RefSeq" id="WP_207859389.1">
    <property type="nucleotide sequence ID" value="NZ_JAFREP010000012.1"/>
</dbReference>
<dbReference type="Gene3D" id="3.30.300.30">
    <property type="match status" value="5"/>
</dbReference>
<dbReference type="PROSITE" id="PS50075">
    <property type="entry name" value="CARRIER"/>
    <property type="match status" value="5"/>
</dbReference>
<dbReference type="Gene3D" id="3.30.559.30">
    <property type="entry name" value="Nonribosomal peptide synthetase, condensation domain"/>
    <property type="match status" value="4"/>
</dbReference>
<dbReference type="FunFam" id="3.30.300.30:FF:000010">
    <property type="entry name" value="Enterobactin synthetase component F"/>
    <property type="match status" value="2"/>
</dbReference>
<dbReference type="InterPro" id="IPR010071">
    <property type="entry name" value="AA_adenyl_dom"/>
</dbReference>
<dbReference type="InterPro" id="IPR025110">
    <property type="entry name" value="AMP-bd_C"/>
</dbReference>
<dbReference type="NCBIfam" id="NF003417">
    <property type="entry name" value="PRK04813.1"/>
    <property type="match status" value="6"/>
</dbReference>
<feature type="domain" description="Carrier" evidence="8">
    <location>
        <begin position="1357"/>
        <end position="1432"/>
    </location>
</feature>
<dbReference type="GO" id="GO:0016491">
    <property type="term" value="F:oxidoreductase activity"/>
    <property type="evidence" value="ECO:0007669"/>
    <property type="project" value="InterPro"/>
</dbReference>
<evidence type="ECO:0000256" key="6">
    <source>
        <dbReference type="ARBA" id="ARBA00022598"/>
    </source>
</evidence>
<dbReference type="Gene3D" id="3.40.109.10">
    <property type="entry name" value="NADH Oxidase"/>
    <property type="match status" value="2"/>
</dbReference>
<feature type="region of interest" description="Disordered" evidence="7">
    <location>
        <begin position="2497"/>
        <end position="2523"/>
    </location>
</feature>
<dbReference type="EMBL" id="JAFREP010000012">
    <property type="protein sequence ID" value="MBO1319506.1"/>
    <property type="molecule type" value="Genomic_DNA"/>
</dbReference>
<feature type="compositionally biased region" description="Basic and acidic residues" evidence="7">
    <location>
        <begin position="1443"/>
        <end position="1453"/>
    </location>
</feature>
<dbReference type="GO" id="GO:0044550">
    <property type="term" value="P:secondary metabolite biosynthetic process"/>
    <property type="evidence" value="ECO:0007669"/>
    <property type="project" value="UniProtKB-ARBA"/>
</dbReference>
<dbReference type="GO" id="GO:0031177">
    <property type="term" value="F:phosphopantetheine binding"/>
    <property type="evidence" value="ECO:0007669"/>
    <property type="project" value="InterPro"/>
</dbReference>
<reference evidence="9" key="1">
    <citation type="submission" date="2021-03" db="EMBL/GenBank/DDBJ databases">
        <authorList>
            <person name="Wang G."/>
        </authorList>
    </citation>
    <scope>NUCLEOTIDE SEQUENCE</scope>
    <source>
        <strain evidence="9">KCTC 12899</strain>
    </source>
</reference>
<dbReference type="CDD" id="cd12114">
    <property type="entry name" value="A_NRPS_TlmIV_like"/>
    <property type="match status" value="3"/>
</dbReference>
<dbReference type="Gene3D" id="3.40.50.980">
    <property type="match status" value="6"/>
</dbReference>
<dbReference type="FunFam" id="3.40.50.12780:FF:000012">
    <property type="entry name" value="Non-ribosomal peptide synthetase"/>
    <property type="match status" value="3"/>
</dbReference>
<dbReference type="GO" id="GO:0005737">
    <property type="term" value="C:cytoplasm"/>
    <property type="evidence" value="ECO:0007669"/>
    <property type="project" value="TreeGrafter"/>
</dbReference>
<evidence type="ECO:0000256" key="5">
    <source>
        <dbReference type="ARBA" id="ARBA00022553"/>
    </source>
</evidence>
<dbReference type="InterPro" id="IPR009081">
    <property type="entry name" value="PP-bd_ACP"/>
</dbReference>
<organism evidence="9 10">
    <name type="scientific">Acanthopleuribacter pedis</name>
    <dbReference type="NCBI Taxonomy" id="442870"/>
    <lineage>
        <taxon>Bacteria</taxon>
        <taxon>Pseudomonadati</taxon>
        <taxon>Acidobacteriota</taxon>
        <taxon>Holophagae</taxon>
        <taxon>Acanthopleuribacterales</taxon>
        <taxon>Acanthopleuribacteraceae</taxon>
        <taxon>Acanthopleuribacter</taxon>
    </lineage>
</organism>
<evidence type="ECO:0000313" key="10">
    <source>
        <dbReference type="Proteomes" id="UP000664417"/>
    </source>
</evidence>
<dbReference type="Pfam" id="PF00501">
    <property type="entry name" value="AMP-binding"/>
    <property type="match status" value="5"/>
</dbReference>
<feature type="compositionally biased region" description="Polar residues" evidence="7">
    <location>
        <begin position="2499"/>
        <end position="2518"/>
    </location>
</feature>
<dbReference type="Pfam" id="PF00881">
    <property type="entry name" value="Nitroreductase"/>
    <property type="match status" value="1"/>
</dbReference>
<dbReference type="FunFam" id="3.30.559.10:FF:000023">
    <property type="entry name" value="Non-ribosomal peptide synthetase"/>
    <property type="match status" value="4"/>
</dbReference>
<evidence type="ECO:0000313" key="9">
    <source>
        <dbReference type="EMBL" id="MBO1319506.1"/>
    </source>
</evidence>
<feature type="domain" description="Carrier" evidence="8">
    <location>
        <begin position="2424"/>
        <end position="2500"/>
    </location>
</feature>
<dbReference type="Proteomes" id="UP000664417">
    <property type="component" value="Unassembled WGS sequence"/>
</dbReference>
<keyword evidence="4" id="KW-0596">Phosphopantetheine</keyword>
<dbReference type="FunFam" id="3.40.50.980:FF:000001">
    <property type="entry name" value="Non-ribosomal peptide synthetase"/>
    <property type="match status" value="2"/>
</dbReference>
<dbReference type="Pfam" id="PF13193">
    <property type="entry name" value="AMP-binding_C"/>
    <property type="match status" value="3"/>
</dbReference>
<sequence length="6213" mass="687132">MSDTKVTMAAGAFPAEQAVFLQALIPCGTLIQPGEPALLVQVGDQLRGIGLDTAGCLTRWLVQPGDTLTAATALAEVETEPVLAVAGSAYAALSRVVRDDGRFLEHVVCVRRNQKGEQRILVFAVPLAAVDSETAREELNRQCPPQSQIHHLVTARALPRDRDGLPHLEQLALLPVLDREHMAGLQADSGANWALLVGERPAPTTPRLHRETFVGTARRIAAPTEQPETTTEPAAVVAEGAPSIVAGPPLDSAGLPDNLTTLLRDVVREFPEQGMLFVDADHNAERLTYRELAQRAEQAAAALHALGYGVGDPVLLQCDERRDFLEALWACFLAGCLSVPVAIAPDYGVDNQVNARLAAAWQLLEGAPILTGDALREPLIAFAQRRGMDDARVITLGELGQTAVDAAWQAHLAEPEDPCLLLLTSGSTGMPKCVTHCHRSLIQRQRGTVDMLGLDRTTTSLNWLPLDHVAGIVDFHLRDMFVGADQVQVPTSHVLANPLRWPALLSQFKVAISWAPNFAYALVVDHLSRDGDHDWDLSCVRHLINAGESIVVRTACRFLSELARFGLPGDAMLPAWGMSETASGVTYTADFNLENADPEAAFMDLGDPIAGFGLRVVDERGVPVPEGTVGRFQVKGCAVMTGYYRNAAVTAESFTPDGWFKTGDLALLRDGRLFLTGREKDVIIIHGLNFYAHEIEAAVEELDGVVPSFTAACAVRDGDGVTDRLAVFFHTPLTGSARNALCRRIREHVAAQCSLFPEVLLPLEPAQIPKTGIGKIQRARLRKDYERGGFAAEQRQRDLEEGNDRTLPHWFLERIWLPTEASGAAGARGGVLILAAGISDLQRDTAARFWACLEQQGVAAVWCHGALDDENYDDANAWYADLASSAGLDRCLAQWAAHDMPPLQTVVDLRCFGDYQNDVHPDDTALLDQRLLLFQALQRNFGEQPLEVLVVTNNAVVFDTAMVPAASTDPAHAAVAALVCTANSEQAVHRYRLIDMGCDAPTVNAARLVYERHHGDRREEIAWREAQRFAAFHQRTTFADDNPYQPEQGDLLLLTGATGGVGCIVAASLRQDYDAKLILIGRRDSEDPALQKALAAIDPAGDNIHYVSLDLGAPEAAAVIRKAVDEGVRYFNRPLRGAYHLAGATHDAPLDQLRGADVAALLRAKLAGAVALREALEENACPVTLFSSITATLGGNGVGAYAAANRALEAFADNWRRQAAYPVACRAFSMWEDVGMSADFAAKSVTEARGYHLLSPEDGRLSLLAAGFSPAANLNVGLNGENAWIRPFRVPVEAQPREQLHLICTENLVVQPHDPFGTAIPVQQHLLDSLPRRDDGSIDRDALQDLLQQDDGADDTPPQGELEQKLAALFAQTLNVKKVGRTDHFFQLGGHSILAIQFLQKLRDKHGFELDAPTFLSAPTVAQLAQILEAREPGGSKTTATRQRIEPDPTKRFEPFPLTEIQQAYWIGRSASLELSDVSMHLYLEIDMDDVDADRLEQAWQAVIQRHDMLRAVIDDQGFEQVRDRVQPYRIHQTNLRDSDEADQTEALDALRGDLSHQVLSPAEWPTFDLRLVHLDERRSRLFVSIAAVHIDGGSFFLIMKEWGRRYRDAAFAPPALTLTFRDYVLALENQRLTEAYARSYAYWRAKLPEMPNAPALPYRVALGSLRNYQVNHRALRLPAARWDRIKAAAARFGISRSALALTVYNSVLQRWSRGEAHTLNVTLFNRQNLHPEVYDIAGDFTSNVLVETRRFGEDDFESAARRNQQQLWQDLEHRSVSGVTVLRELARLRRQASRALMPVVFTSALDLEMSGATSPHNAVAELGRIHYQTSQTPQVVLDCQWFEDDGDLLVMMDSIDEAFPAGLVDDLFNALEQLLTSLEQIGAWKGAPRLVPEHQLARRAVVNQTAAPLSDDLLHHGFEKQARQAPEAAAVISPSRRLSYRQLEHEANHLAERLLAAEVAVGELVAVIMHKEWHTAVATLAILKAGAAYQPIDPHWPAARRAYLLDQGRARVVLTQAALHDALALPDGVTALIVEAHPETGQARPAPPQRAAADDLAYVIFTSGSTGQPKGVAIEHAGAVNTIRDINHRFDVGPHDRVFGLSALNFDLSVYDLFGTFAAGAALVLPHHEQLRDPEHWLDLLFRHEVSLWNSVPALMDMLVTHARERGERLPQSLGTVFMSGDWIPVSLPDRIRALAPNAHVVSGGGATEASIWSITYPIETVDPAWTGIPYGKPMENQHFHVLDEHLEPTPDWVTGDLYIGGVGLAREYWRDPDKTAASFIIHPVSGERLYRTGDQGRYRDDGNIEFLGREDFQVKIQGYRIELGEIETALEQHHDINQAVVLAVGRDRHSQRLVGHIVPAEGADLDLDAVRLWLSDHLPGYMVPAAMMTHYALPLTPTGKLDRNALREKGSHVEPEHTGYQEPRTPLEEQLCALWTELLEVERVGVNDDLLQLGCNSLIAITAAARLRKQYNVEIPLTAVLGDGASVATLAREIETKQQGADSESQSETGEIQLNPDQHHQPYPLNAIQQAYWIGRRGGLELGNVAAYFYLEVDLAEIEHERLQQAWQRVIERHPMLRTVFDEDGNQRTLATVPNYDLPFHDFHRLENDAVETELAHIREAMSQQVMNPAKWPLFDFRLSLLPNRHGRLHFGLDLLVADAWSVQILFGDLERAYRNPGQPLPALDLTFRDYLLADLQRVEHEAYRRDRVWWINRLEQLPPAPQLPLEKSLGEIGEPRFERYHAVLEPAHWLSLTNDAKKRGLSPSGLVLAAFAEVLGRWSRTRRFTLNVTTFNRQQVHEQVDHVVGDFTSMNLLEIDGNGNNFAHRAKTLQEQLWQDLEHRAFGGLEVMREWARRLGRAPGALAPIVFTSLLDSYGKSGDFVPLGGDVVYATSQTPQVWLDHQVREQDGRLFLTWDIIADLLPDGLADDLFKAYHNLLIDLAENPPAWEVPYLHLLPKWQQDLCREVNNTIVDVEPHCLHDAFFKNALQHPQRPALITGETTLSYGVLAAAAQELGGRLVDQGIKAGLCVAVVMHKGWQQVAAVLGIHDAGGAYLPIDAALPQQRRDYIIANAGARAVVTTATLAGSLSFPDHVPIVVLPDAAPEVGTPRPGVSRQSPYDLAYIIYTSGSTGHPKGVALDHGAAYNTLVDINARFALTAEDRVFALSSLSFDLSVYDIFGPLTVGAALVLPEADATRAPDRWFELCQKHGVSFWNSVPALMEMLVIYCEGREQDLPERLRLVLMSGDWIPLDLPNRIRQRAPEITLWSGGGATEAAVWSILYPIDTVSAEWNSIPYGKPMRNQTFHVLNHAMEACPVWVPGDLYIGGAGLARCYWNDPQKTNAAFVLHPRTGERLYRTGDLGRYQPDGNIEFLGREDFQVKIQGHRIELGEIESALNAIEAVQSAICGALGEAGGPKRLVAWLVTEDGELPPIPELEQQLARRLPDYMIPAAWVALDHLPLTANGKLDRKALPAPDFQAGEGDEDHRPHTPLEFKLVDTWSRTLNVPTEELNLATGFFRFGGNSLLAIRMLNQLHKETGVDVSLREFFDQPTIGALSRLVSERQGGERGETGGVDLPPLTLDAEQRHQPFPLNDIQHAYWMGRQGAMELGNIAAHFYFELDLTTNDPNRTTAAWRTLIQRHDMLRCVIDDEGMQRVLPFDSLPPFEIATADYRALEPGEQRYHLENTREQLSHQVLETDKWPLFEIRLSRLDDARVRLHFSFDLLIADAWSARLLFQEFTALYADPTSVRPPLALQFRDVVTAMQHLPETELYQRSAAYWSARLGDLPAAPDLPQATDPGSITDPRFERRAGALNAQQWQRLQRLAGRLGVTPTGLVLAAYAEVLGCWSQNPAFTINVTTFNRLPLHDDIDELVGDFTSLTLLAVDHREAEDQAFGARARRLQQQLWQDLDHRHYSGIQVIRDLARRSGRAPGALMPVVFTSRLFGGEEEQPLLPANQDGSPSRVVYAVSQTPQVWLDKQVFEEDGTLAWTWDTVADLFMPGVVDHMFAAFETLLNTMADDPQIGSQTLAALTPETVLQQVAEVNNTAAELPQGLLHDGFLAQWRQKPDAPAIIDGDQSWTYDQLAKRAFQIATWLQEQGVKQEELVVVCMEKGRFQAAAALGVTLAGAAYLPMDPRWPLERRQRILDRAHTRLVLTTATWDDRLSWPDTTTHLRVDWCDPNEAPTQPPPRDTTPNRLAYVIFTSGSTGEPKGVAIEHRGAVNTCADINERFSVKAGDAVFALSQLHFDLSVYDLFGTLAAGATVVYPVDSEHPDPASWLNLLEQHRVSIWNSVPALVALLLTYCEGNGEQLPDSLRLVMLSGDWIALDTPPRLRAQLPDVTVISMGGATEGSIWSIIYPIDTLPADAVSVPYGKAMANQSMWVLDQRRQPRPHWVAGDIYIGGIGVAREYYGAPDLTRKAFFSDPDGNRLYRTGDLGRLLPDGNIEFLGRIDHQVKVGGYRIELGEIEACLLRHPGVVEAVVDAPWVDGQAGPGGTRRLVAYIVRHPEQRETPLDLDHYRAFVAHDLPEYMVPQFFLQLDHLPLTANGKLDRKALPSPQPGKGDRIHDAGRGPLEERIAELWQEVLRIDQVGRNDAFFDLGGNSLLALSLLTALRRFLHVPLTLQHLFDNLTVAKLATVVGEMRARGETLERADELPALVADPANGHQPFPLTPVQQAYWIGRMQGLAGGNIAAHAYYELERDHFDLDRFEAGFQQMIQRHEALRLVIDAGGEQRILEDPDDYAIGREDLRAHNEADLGAALWATRERMSHQVRDTTVWPIFEVRASLLPENRTRLHLSFDLLIADAWSSRILFRDLAMVMEGRGDELPQLGCSFRDYVLTQNTMRTEARFARARDYWLRRLDHLPGGPDLPVAKLPQPGDTPRFRRFQAHLPQSTWHTLSRRAQQRNLTPSGLLLAAFCEILGAWSSNPRFTLNLTTFNRTAYHPDVNELMGDFTSLTLLAVDTDFSGDRDPAFSERARRVQEQLWRDLDHREMNGVEVLREIVRRSGGDVAPRAPIVFTSRLFGGDHGEDDQRKRQAFGDVVYSVSQTPQVWLDHQVVEEDGQLSWTWDVVDGLFHEHVVEDMFAAYNRLLNQLAAEDADWSQSAADFLPAAPMPGAPTFNPPHDALLQSAFFEQAGADPDAVALVHGESRTRTKRLTNAAHQVAAALERNPVNVGDMVAVYLDTPPLQIAAMLGVLEAGAAFTVIDAHLPDPCAAAMLARSGAVAVITLPHLAARLSLGADSEAPALIFNQDWFREPIHRLNACPASASDPACLIFEAPFADPPRALRYDHGTLQHAVFSFTRLLEPLAGDRLAVTCPLGQPGSLYDIFGMLGAGVTLVLPEKPARFEPDQHHTMLEQEGVTLWRAPWDQVTAFLNRFEARRAAGEPLTPPANLRRLIVNDSPLRDSDLARWRELVPGTALTRYHAFPGSALWATCLVLEANDDVTGHVPHGFALPGMQVAVLNSRLAPCPLHVAGELVLGGPLLGRPFPETDEPNPAWLQHPDTGARLLRTGHKARIDGNGLLHLIAEPPRHLQHGGMRVAVDDVETILRNHPDVAEASLRWTSRPGTDDQLTAYLVPARGEQGTPTQEDTTLPCFDLAEDEPAPWKPAIPTVVERWSGELLGRVLACLRQIQPDGVAVPKYRYPSGGGLYPVQVYLVLADDGVPGFAAGIYQFHPAEFKLAYLSDQVPSNSPSVALHFVGLHDAVLPLYPDWGIDFCYLEAGYMNRLVAEEADQLGLSCSPVNPRIAAELATMLTWGDNERWVHGTALCTAGGSVATTETDRAVPPGLAAADSAPSFEPVTDPFARLSFKMEQRGLPRDFDSATAVALQPAAVDSITERLFAGRRSPRVYEQRAIPVAVFGSWLAALRPPASEQNDRVDATMFRFLLELKAGAVAGLPAGVYQYQPDTHQLQQVAARPRAKRNDHGPINRPIFDSAAFTLLFLADQSTPYAAWNLVDAGDLGQRLMHEGMRYHIGVCPLGGMDVANWRDLAAFSEGYQCIHFFFGGAIAEKPLALNDALAEQQKITQQMVTEQRGAAAMADGPRTLTAAEAGVNTEALQITLTERLPAFALPHQVLWVDQLPQDNSILLQEEEPKTGGASGEGTPRDALEQQIAEAAAAIFEVERIGTRDNFFELGANSLQLVQLQGTLQAQLDREVKVTDIFANPTVVTLAEALRGADQGQVAADEARDRARKRKQARGTRRRR</sequence>
<dbReference type="InterPro" id="IPR000415">
    <property type="entry name" value="Nitroreductase-like"/>
</dbReference>
<proteinExistence type="inferred from homology"/>
<keyword evidence="5" id="KW-0597">Phosphoprotein</keyword>
<feature type="compositionally biased region" description="Basic residues" evidence="7">
    <location>
        <begin position="6199"/>
        <end position="6213"/>
    </location>
</feature>